<dbReference type="GO" id="GO:0005783">
    <property type="term" value="C:endoplasmic reticulum"/>
    <property type="evidence" value="ECO:0007669"/>
    <property type="project" value="TreeGrafter"/>
</dbReference>
<evidence type="ECO:0000256" key="1">
    <source>
        <dbReference type="ARBA" id="ARBA00007285"/>
    </source>
</evidence>
<dbReference type="PANTHER" id="PTHR13341">
    <property type="entry name" value="MIR-INTERACTING SAPOSIN-LIKE PROTEIN"/>
    <property type="match status" value="1"/>
</dbReference>
<comment type="similarity">
    <text evidence="1">Belongs to the canopy family.</text>
</comment>
<dbReference type="EMBL" id="JBAMIC010000001">
    <property type="protein sequence ID" value="KAK7115909.1"/>
    <property type="molecule type" value="Genomic_DNA"/>
</dbReference>
<feature type="compositionally biased region" description="Basic and acidic residues" evidence="3">
    <location>
        <begin position="186"/>
        <end position="199"/>
    </location>
</feature>
<comment type="caution">
    <text evidence="6">The sequence shown here is derived from an EMBL/GenBank/DDBJ whole genome shotgun (WGS) entry which is preliminary data.</text>
</comment>
<dbReference type="Proteomes" id="UP001374579">
    <property type="component" value="Unassembled WGS sequence"/>
</dbReference>
<feature type="chain" id="PRO_5043051771" description="Saposin B-type domain-containing protein" evidence="4">
    <location>
        <begin position="24"/>
        <end position="238"/>
    </location>
</feature>
<dbReference type="PROSITE" id="PS50015">
    <property type="entry name" value="SAP_B"/>
    <property type="match status" value="1"/>
</dbReference>
<dbReference type="InterPro" id="IPR021852">
    <property type="entry name" value="DUF3456"/>
</dbReference>
<feature type="compositionally biased region" description="Basic residues" evidence="3">
    <location>
        <begin position="225"/>
        <end position="238"/>
    </location>
</feature>
<evidence type="ECO:0000256" key="4">
    <source>
        <dbReference type="SAM" id="SignalP"/>
    </source>
</evidence>
<dbReference type="InterPro" id="IPR008139">
    <property type="entry name" value="SaposinB_dom"/>
</dbReference>
<reference evidence="6 7" key="1">
    <citation type="submission" date="2024-02" db="EMBL/GenBank/DDBJ databases">
        <title>Chromosome-scale genome assembly of the rough periwinkle Littorina saxatilis.</title>
        <authorList>
            <person name="De Jode A."/>
            <person name="Faria R."/>
            <person name="Formenti G."/>
            <person name="Sims Y."/>
            <person name="Smith T.P."/>
            <person name="Tracey A."/>
            <person name="Wood J.M.D."/>
            <person name="Zagrodzka Z.B."/>
            <person name="Johannesson K."/>
            <person name="Butlin R.K."/>
            <person name="Leder E.H."/>
        </authorList>
    </citation>
    <scope>NUCLEOTIDE SEQUENCE [LARGE SCALE GENOMIC DNA]</scope>
    <source>
        <strain evidence="6">Snail1</strain>
        <tissue evidence="6">Muscle</tissue>
    </source>
</reference>
<feature type="region of interest" description="Disordered" evidence="3">
    <location>
        <begin position="186"/>
        <end position="238"/>
    </location>
</feature>
<evidence type="ECO:0000313" key="6">
    <source>
        <dbReference type="EMBL" id="KAK7115909.1"/>
    </source>
</evidence>
<evidence type="ECO:0000259" key="5">
    <source>
        <dbReference type="PROSITE" id="PS50015"/>
    </source>
</evidence>
<evidence type="ECO:0000256" key="3">
    <source>
        <dbReference type="SAM" id="MobiDB-lite"/>
    </source>
</evidence>
<evidence type="ECO:0000256" key="2">
    <source>
        <dbReference type="ARBA" id="ARBA00023157"/>
    </source>
</evidence>
<feature type="signal peptide" evidence="4">
    <location>
        <begin position="1"/>
        <end position="23"/>
    </location>
</feature>
<proteinExistence type="inferred from homology"/>
<dbReference type="AlphaFoldDB" id="A0AAN9GPF9"/>
<keyword evidence="7" id="KW-1185">Reference proteome</keyword>
<dbReference type="InterPro" id="IPR042415">
    <property type="entry name" value="CNPY"/>
</dbReference>
<keyword evidence="4" id="KW-0732">Signal</keyword>
<dbReference type="PANTHER" id="PTHR13341:SF2">
    <property type="entry name" value="PROTEIN SEELE"/>
    <property type="match status" value="1"/>
</dbReference>
<evidence type="ECO:0000313" key="7">
    <source>
        <dbReference type="Proteomes" id="UP001374579"/>
    </source>
</evidence>
<gene>
    <name evidence="6" type="ORF">V1264_001695</name>
</gene>
<name>A0AAN9GPF9_9CAEN</name>
<sequence length="238" mass="27177">MNLIRFLWVCASALLLQVHLSIAKRDKDLYCSICRAVVDEVHARIGDVDPSKKVKVGSFRVDPEGNQKLVEKQYARSDVHLTEVFEDVCNTMDDYALTQAPGGKIGITRIKSRTGEDLDTTNVGYNENLRQTFKAYCESMIEDFEDEMLGLFKLENLQSVEAEICGEVAKACSEDDLARPITRLEEKKEHRRNSFHELEPTEEDEEEEIMEDEDLKSNIVEPSASKKKDKKKGQKEEL</sequence>
<feature type="compositionally biased region" description="Acidic residues" evidence="3">
    <location>
        <begin position="200"/>
        <end position="214"/>
    </location>
</feature>
<dbReference type="Pfam" id="PF11938">
    <property type="entry name" value="DUF3456"/>
    <property type="match status" value="1"/>
</dbReference>
<accession>A0AAN9GPF9</accession>
<feature type="domain" description="Saposin B-type" evidence="5">
    <location>
        <begin position="27"/>
        <end position="176"/>
    </location>
</feature>
<organism evidence="6 7">
    <name type="scientific">Littorina saxatilis</name>
    <dbReference type="NCBI Taxonomy" id="31220"/>
    <lineage>
        <taxon>Eukaryota</taxon>
        <taxon>Metazoa</taxon>
        <taxon>Spiralia</taxon>
        <taxon>Lophotrochozoa</taxon>
        <taxon>Mollusca</taxon>
        <taxon>Gastropoda</taxon>
        <taxon>Caenogastropoda</taxon>
        <taxon>Littorinimorpha</taxon>
        <taxon>Littorinoidea</taxon>
        <taxon>Littorinidae</taxon>
        <taxon>Littorina</taxon>
    </lineage>
</organism>
<protein>
    <recommendedName>
        <fullName evidence="5">Saposin B-type domain-containing protein</fullName>
    </recommendedName>
</protein>
<keyword evidence="2" id="KW-1015">Disulfide bond</keyword>